<gene>
    <name evidence="1" type="ORF">PDJAM_G00048980</name>
</gene>
<evidence type="ECO:0000313" key="2">
    <source>
        <dbReference type="Proteomes" id="UP000830395"/>
    </source>
</evidence>
<reference evidence="1" key="1">
    <citation type="submission" date="2020-02" db="EMBL/GenBank/DDBJ databases">
        <title>Genome sequencing of the panga catfish, Pangasius djambal.</title>
        <authorList>
            <person name="Wen M."/>
            <person name="Zahm M."/>
            <person name="Roques C."/>
            <person name="Cabau C."/>
            <person name="Klopp C."/>
            <person name="Donnadieu C."/>
            <person name="Jouanno E."/>
            <person name="Avarre J.-C."/>
            <person name="Campet M."/>
            <person name="Ha T."/>
            <person name="Dugue R."/>
            <person name="Lampietro C."/>
            <person name="Louis A."/>
            <person name="Herpin A."/>
            <person name="Echchiki A."/>
            <person name="Berthelot C."/>
            <person name="Parey E."/>
            <person name="Roest-Crollius H."/>
            <person name="Braasch I."/>
            <person name="Postlethwait J.H."/>
            <person name="Bobe J."/>
            <person name="Montfort J."/>
            <person name="Bouchez O."/>
            <person name="Begum T."/>
            <person name="Schartl M."/>
            <person name="Gustiano R."/>
            <person name="Guiguen Y."/>
        </authorList>
    </citation>
    <scope>NUCLEOTIDE SEQUENCE</scope>
    <source>
        <strain evidence="1">Pdj_M5554</strain>
    </source>
</reference>
<proteinExistence type="predicted"/>
<keyword evidence="2" id="KW-1185">Reference proteome</keyword>
<sequence length="1202" mass="130024">MSSKKSKGKAKRSQEEENSSFGRDGSVTDLDSSGLLGLCVTDFIEKAEEKAPKRCRSILAQMSLNTMKGVTACIGRPVLITSPTGRQEVCIAWPAAQFPGRKVGLMPDTQCILGVKPGDAITVEPITGAVLHAEELQLSLRKEDESLDTEDFSRFLLQSLDSRILLPGSSFFVSYFGRKCEISVTSLKGVDGVALSSPSPPLSAPSCPVSESDAAPLDLSLQLGQLSLNPSCSTPNRSSASTPLAPTTPCTLNAIPSSPSAHFLSDSTLPPNPETPDQSTHEGPEEQSRGDRKTQTPSAGRNGNDTFYSVCSSTRISFTRTHTQDSKDEGQERSKVTYSMIGGLSAQLQVIRETIELPLKHPEIFKNYAEEKAPKRCRSILAQMSLNTMKGVTACIGRPVLITSPTGRQEVCIAWPAAQFPGRKVGLMPDTQCILGVKPGDAITVEPITGAVLHAEELQLSLRKEDESLDTEDFSRFLLQSLDNRILLPGSSFFVSYFGRKCEISVTSLKGVDGVALSSPSPPLSAPSCPVSESDAAPLDLSLQLGQLSLNPSCSTPNRSSASTPLAPTTPCTLNAMPSSPSAHFLSDSTLPPNPETPDQSTHEGPEEQSRGDRKTQTPSAGRNGNDTFYSVCSSTRISFTRTHTQDSKDEGQERSKVTYSMIGGLSAQLQVIRETIELPLKHPEIFKNYGIPPPRGVLLYGPPGTGKTMIGRAIANEVGAHMTVINGPEIMSKFYGETEARLRQIFAEAAQRQPAIIFIDELDALCPKREGAQNEVEKRVVASLLTLMDGIGSESHSGSLLVLGATNRPDALDPALRRPGRFDQELEVGVPSAQGRMDILHKQLSSVPTDITTEELQELADAAHGYVGADLAAMCKEAGLHALRRVLSSTPGISDNDLMDRVKVTTSDLRLAMTQVKPSAMREVAIDVPKVCWSDVGGMEDVKLKLKQAVEWPLKHAEAFSRLAVTAPKGVLLYGPPGCSKTMIAKALANESKLNFIAIKGPELLSKYVGESERAVREVFRKARAVAPSIVFFDEIDALAVERSSSSRSSGVADRVLAQLLTEMDGIEQLKDVTVLAATNRPDMIDKALMRPGRLDRIVYVPLPDAATRREIFSLQFRKMPVHPSVHLEDLVTRTERYSGAEITAVCREAALFALQEDIKAEHITVSHFESALAVIKPRVPDSLLRLYTDYQRQHGSGSFH</sequence>
<comment type="caution">
    <text evidence="1">The sequence shown here is derived from an EMBL/GenBank/DDBJ whole genome shotgun (WGS) entry which is preliminary data.</text>
</comment>
<evidence type="ECO:0000313" key="1">
    <source>
        <dbReference type="EMBL" id="MCJ8739598.1"/>
    </source>
</evidence>
<organism evidence="1 2">
    <name type="scientific">Pangasius djambal</name>
    <dbReference type="NCBI Taxonomy" id="1691987"/>
    <lineage>
        <taxon>Eukaryota</taxon>
        <taxon>Metazoa</taxon>
        <taxon>Chordata</taxon>
        <taxon>Craniata</taxon>
        <taxon>Vertebrata</taxon>
        <taxon>Euteleostomi</taxon>
        <taxon>Actinopterygii</taxon>
        <taxon>Neopterygii</taxon>
        <taxon>Teleostei</taxon>
        <taxon>Ostariophysi</taxon>
        <taxon>Siluriformes</taxon>
        <taxon>Pangasiidae</taxon>
        <taxon>Pangasius</taxon>
    </lineage>
</organism>
<dbReference type="Proteomes" id="UP000830395">
    <property type="component" value="Chromosome 13"/>
</dbReference>
<dbReference type="EMBL" id="CM040987">
    <property type="protein sequence ID" value="MCJ8739598.1"/>
    <property type="molecule type" value="Genomic_DNA"/>
</dbReference>
<accession>A0ACC5YW14</accession>
<name>A0ACC5YW14_9TELE</name>
<protein>
    <submittedName>
        <fullName evidence="1">Uncharacterized protein</fullName>
    </submittedName>
</protein>